<dbReference type="SUPFAM" id="SSF55729">
    <property type="entry name" value="Acyl-CoA N-acyltransferases (Nat)"/>
    <property type="match status" value="1"/>
</dbReference>
<dbReference type="PANTHER" id="PTHR13355:SF15">
    <property type="entry name" value="GCN5-RELATED N-ACETYLTRANSFERASE 3, CHLOROPLASTIC"/>
    <property type="match status" value="1"/>
</dbReference>
<dbReference type="Gene3D" id="3.40.630.30">
    <property type="match status" value="1"/>
</dbReference>
<keyword evidence="1" id="KW-0812">Transmembrane</keyword>
<protein>
    <recommendedName>
        <fullName evidence="2">N-acetyltransferase domain-containing protein</fullName>
    </recommendedName>
</protein>
<keyword evidence="1" id="KW-1133">Transmembrane helix</keyword>
<sequence length="182" mass="21069">MKVTVIDVEINESNKLFKYVCKHLFKHWEQYYKDIFEINSANDLEKYYTNFVGYAKIYAALNENGKFLGCYSLSRKGITYWITDVYVIPESRGKGIGSILIKHAVGLGNYHFALTAAPELVPFYEKFGFLKGNLKEIKGKNDTTYLFHQMYRPPILDNYGFTVRITLCILVTIAILCLIYII</sequence>
<name>A0A6C0BES4_9ZZZZ</name>
<feature type="transmembrane region" description="Helical" evidence="1">
    <location>
        <begin position="159"/>
        <end position="181"/>
    </location>
</feature>
<keyword evidence="1" id="KW-0472">Membrane</keyword>
<accession>A0A6C0BES4</accession>
<reference evidence="3" key="1">
    <citation type="journal article" date="2020" name="Nature">
        <title>Giant virus diversity and host interactions through global metagenomics.</title>
        <authorList>
            <person name="Schulz F."/>
            <person name="Roux S."/>
            <person name="Paez-Espino D."/>
            <person name="Jungbluth S."/>
            <person name="Walsh D.A."/>
            <person name="Denef V.J."/>
            <person name="McMahon K.D."/>
            <person name="Konstantinidis K.T."/>
            <person name="Eloe-Fadrosh E.A."/>
            <person name="Kyrpides N.C."/>
            <person name="Woyke T."/>
        </authorList>
    </citation>
    <scope>NUCLEOTIDE SEQUENCE</scope>
    <source>
        <strain evidence="3">GVMAG-M-3300010354-11</strain>
    </source>
</reference>
<evidence type="ECO:0000256" key="1">
    <source>
        <dbReference type="SAM" id="Phobius"/>
    </source>
</evidence>
<dbReference type="CDD" id="cd04301">
    <property type="entry name" value="NAT_SF"/>
    <property type="match status" value="1"/>
</dbReference>
<feature type="domain" description="N-acetyltransferase" evidence="2">
    <location>
        <begin position="8"/>
        <end position="151"/>
    </location>
</feature>
<dbReference type="PANTHER" id="PTHR13355">
    <property type="entry name" value="GLUCOSAMINE 6-PHOSPHATE N-ACETYLTRANSFERASE"/>
    <property type="match status" value="1"/>
</dbReference>
<dbReference type="InterPro" id="IPR000182">
    <property type="entry name" value="GNAT_dom"/>
</dbReference>
<dbReference type="InterPro" id="IPR039143">
    <property type="entry name" value="GNPNAT1-like"/>
</dbReference>
<dbReference type="InterPro" id="IPR016181">
    <property type="entry name" value="Acyl_CoA_acyltransferase"/>
</dbReference>
<evidence type="ECO:0000259" key="2">
    <source>
        <dbReference type="PROSITE" id="PS51186"/>
    </source>
</evidence>
<dbReference type="AlphaFoldDB" id="A0A6C0BES4"/>
<dbReference type="Pfam" id="PF13508">
    <property type="entry name" value="Acetyltransf_7"/>
    <property type="match status" value="1"/>
</dbReference>
<evidence type="ECO:0000313" key="3">
    <source>
        <dbReference type="EMBL" id="QHS90646.1"/>
    </source>
</evidence>
<dbReference type="PROSITE" id="PS51186">
    <property type="entry name" value="GNAT"/>
    <property type="match status" value="1"/>
</dbReference>
<proteinExistence type="predicted"/>
<organism evidence="3">
    <name type="scientific">viral metagenome</name>
    <dbReference type="NCBI Taxonomy" id="1070528"/>
    <lineage>
        <taxon>unclassified sequences</taxon>
        <taxon>metagenomes</taxon>
        <taxon>organismal metagenomes</taxon>
    </lineage>
</organism>
<dbReference type="EMBL" id="MN739142">
    <property type="protein sequence ID" value="QHS90646.1"/>
    <property type="molecule type" value="Genomic_DNA"/>
</dbReference>
<dbReference type="GO" id="GO:0008080">
    <property type="term" value="F:N-acetyltransferase activity"/>
    <property type="evidence" value="ECO:0007669"/>
    <property type="project" value="TreeGrafter"/>
</dbReference>